<keyword evidence="2" id="KW-1185">Reference proteome</keyword>
<dbReference type="Proteomes" id="UP000266673">
    <property type="component" value="Unassembled WGS sequence"/>
</dbReference>
<reference evidence="1 2" key="1">
    <citation type="submission" date="2018-06" db="EMBL/GenBank/DDBJ databases">
        <title>Comparative genomics reveals the genomic features of Rhizophagus irregularis, R. cerebriforme, R. diaphanum and Gigaspora rosea, and their symbiotic lifestyle signature.</title>
        <authorList>
            <person name="Morin E."/>
            <person name="San Clemente H."/>
            <person name="Chen E.C.H."/>
            <person name="De La Providencia I."/>
            <person name="Hainaut M."/>
            <person name="Kuo A."/>
            <person name="Kohler A."/>
            <person name="Murat C."/>
            <person name="Tang N."/>
            <person name="Roy S."/>
            <person name="Loubradou J."/>
            <person name="Henrissat B."/>
            <person name="Grigoriev I.V."/>
            <person name="Corradi N."/>
            <person name="Roux C."/>
            <person name="Martin F.M."/>
        </authorList>
    </citation>
    <scope>NUCLEOTIDE SEQUENCE [LARGE SCALE GENOMIC DNA]</scope>
    <source>
        <strain evidence="1 2">DAOM 194757</strain>
    </source>
</reference>
<proteinExistence type="predicted"/>
<gene>
    <name evidence="1" type="ORF">C2G38_2032006</name>
</gene>
<evidence type="ECO:0000313" key="1">
    <source>
        <dbReference type="EMBL" id="RIB24299.1"/>
    </source>
</evidence>
<dbReference type="EMBL" id="QKWP01000222">
    <property type="protein sequence ID" value="RIB24299.1"/>
    <property type="molecule type" value="Genomic_DNA"/>
</dbReference>
<comment type="caution">
    <text evidence="1">The sequence shown here is derived from an EMBL/GenBank/DDBJ whole genome shotgun (WGS) entry which is preliminary data.</text>
</comment>
<dbReference type="OrthoDB" id="2409172at2759"/>
<dbReference type="AlphaFoldDB" id="A0A397VTH1"/>
<organism evidence="1 2">
    <name type="scientific">Gigaspora rosea</name>
    <dbReference type="NCBI Taxonomy" id="44941"/>
    <lineage>
        <taxon>Eukaryota</taxon>
        <taxon>Fungi</taxon>
        <taxon>Fungi incertae sedis</taxon>
        <taxon>Mucoromycota</taxon>
        <taxon>Glomeromycotina</taxon>
        <taxon>Glomeromycetes</taxon>
        <taxon>Diversisporales</taxon>
        <taxon>Gigasporaceae</taxon>
        <taxon>Gigaspora</taxon>
    </lineage>
</organism>
<protein>
    <submittedName>
        <fullName evidence="1">Uncharacterized protein</fullName>
    </submittedName>
</protein>
<name>A0A397VTH1_9GLOM</name>
<sequence>MSDADAIEFAKENGIDVNKIFYMSKRERLISEEIYLRNFEDAKNLGHMFMIIKSSKKVLAYFKRMVLMVKSLKLQVIITGIIWEEEEVKAWRNDILIKFLHYPNLAFSKHRPGALYDAFIKVNVLGPEHMLALAQTFY</sequence>
<evidence type="ECO:0000313" key="2">
    <source>
        <dbReference type="Proteomes" id="UP000266673"/>
    </source>
</evidence>
<accession>A0A397VTH1</accession>